<dbReference type="GeneID" id="9743764"/>
<dbReference type="Proteomes" id="UP000006565">
    <property type="component" value="Chromosome"/>
</dbReference>
<dbReference type="GO" id="GO:0016779">
    <property type="term" value="F:nucleotidyltransferase activity"/>
    <property type="evidence" value="ECO:0007669"/>
    <property type="project" value="UniProtKB-ARBA"/>
</dbReference>
<dbReference type="eggNOG" id="arCOG01871">
    <property type="taxonomic scope" value="Archaea"/>
</dbReference>
<evidence type="ECO:0000259" key="1">
    <source>
        <dbReference type="Pfam" id="PF12804"/>
    </source>
</evidence>
<dbReference type="RefSeq" id="WP_013329235.1">
    <property type="nucleotide sequence ID" value="NC_014507.1"/>
</dbReference>
<dbReference type="Gene3D" id="3.90.550.10">
    <property type="entry name" value="Spore Coat Polysaccharide Biosynthesis Protein SpsA, Chain A"/>
    <property type="match status" value="1"/>
</dbReference>
<keyword evidence="2" id="KW-0808">Transferase</keyword>
<sequence length="196" mass="21781">MAGGAGSRLDMGEKPLVKVLGKPMLQYVAEAFIDAGCDILVITSHLVPMTKNWCRAMGYDFYNASGTGYVEDLFECIRETSPEGPVFSCVSDLPGITADIISEVFETYQLKEKPALSVWVPEEYFIEAGCTPSYVEDVESCPACPVGLNIIDASMAGDAQDEYRFLFRKPELAYNVNCKKDFESFLKFIEKDRFGQ</sequence>
<dbReference type="AlphaFoldDB" id="E1RE95"/>
<dbReference type="STRING" id="679926.Mpet_1298"/>
<dbReference type="KEGG" id="mpi:Mpet_1298"/>
<dbReference type="InterPro" id="IPR025877">
    <property type="entry name" value="MobA-like_NTP_Trfase"/>
</dbReference>
<dbReference type="OrthoDB" id="9782at2157"/>
<evidence type="ECO:0000313" key="2">
    <source>
        <dbReference type="EMBL" id="ADN36058.1"/>
    </source>
</evidence>
<dbReference type="InterPro" id="IPR029044">
    <property type="entry name" value="Nucleotide-diphossugar_trans"/>
</dbReference>
<reference evidence="2 3" key="1">
    <citation type="journal article" date="2010" name="Stand. Genomic Sci.">
        <title>Complete genome sequence of Methanoplanus petrolearius type strain (SEBR 4847).</title>
        <authorList>
            <person name="Brambilla E."/>
            <person name="Djao O.D."/>
            <person name="Daligault H."/>
            <person name="Lapidus A."/>
            <person name="Lucas S."/>
            <person name="Hammon N."/>
            <person name="Nolan M."/>
            <person name="Tice H."/>
            <person name="Cheng J.F."/>
            <person name="Han C."/>
            <person name="Tapia R."/>
            <person name="Goodwin L."/>
            <person name="Pitluck S."/>
            <person name="Liolios K."/>
            <person name="Ivanova N."/>
            <person name="Mavromatis K."/>
            <person name="Mikhailova N."/>
            <person name="Pati A."/>
            <person name="Chen A."/>
            <person name="Palaniappan K."/>
            <person name="Land M."/>
            <person name="Hauser L."/>
            <person name="Chang Y.J."/>
            <person name="Jeffries C.D."/>
            <person name="Rohde M."/>
            <person name="Spring S."/>
            <person name="Sikorski J."/>
            <person name="Goker M."/>
            <person name="Woyke T."/>
            <person name="Bristow J."/>
            <person name="Eisen J.A."/>
            <person name="Markowitz V."/>
            <person name="Hugenholtz P."/>
            <person name="Kyrpides N.C."/>
            <person name="Klenk H.P."/>
        </authorList>
    </citation>
    <scope>NUCLEOTIDE SEQUENCE [LARGE SCALE GENOMIC DNA]</scope>
    <source>
        <strain evidence="3">DSM 11571 / OCM 486 / SEBR 4847</strain>
    </source>
</reference>
<dbReference type="HOGENOM" id="CLU_098907_0_0_2"/>
<dbReference type="EMBL" id="CP002117">
    <property type="protein sequence ID" value="ADN36058.1"/>
    <property type="molecule type" value="Genomic_DNA"/>
</dbReference>
<dbReference type="SUPFAM" id="SSF53448">
    <property type="entry name" value="Nucleotide-diphospho-sugar transferases"/>
    <property type="match status" value="1"/>
</dbReference>
<evidence type="ECO:0000313" key="3">
    <source>
        <dbReference type="Proteomes" id="UP000006565"/>
    </source>
</evidence>
<organism evidence="2 3">
    <name type="scientific">Methanolacinia petrolearia (strain DSM 11571 / OCM 486 / SEBR 4847)</name>
    <name type="common">Methanoplanus petrolearius</name>
    <dbReference type="NCBI Taxonomy" id="679926"/>
    <lineage>
        <taxon>Archaea</taxon>
        <taxon>Methanobacteriati</taxon>
        <taxon>Methanobacteriota</taxon>
        <taxon>Stenosarchaea group</taxon>
        <taxon>Methanomicrobia</taxon>
        <taxon>Methanomicrobiales</taxon>
        <taxon>Methanomicrobiaceae</taxon>
        <taxon>Methanolacinia</taxon>
    </lineage>
</organism>
<feature type="domain" description="MobA-like NTP transferase" evidence="1">
    <location>
        <begin position="1"/>
        <end position="120"/>
    </location>
</feature>
<accession>E1RE95</accession>
<protein>
    <submittedName>
        <fullName evidence="2">5-deoxyadenosylcobinamide phosphate nucleotidyltransferase</fullName>
    </submittedName>
</protein>
<gene>
    <name evidence="2" type="ordered locus">Mpet_1298</name>
</gene>
<dbReference type="Pfam" id="PF12804">
    <property type="entry name" value="NTP_transf_3"/>
    <property type="match status" value="1"/>
</dbReference>
<name>E1RE95_METP4</name>
<proteinExistence type="predicted"/>
<keyword evidence="3" id="KW-1185">Reference proteome</keyword>